<dbReference type="SUPFAM" id="SSF47384">
    <property type="entry name" value="Homodimeric domain of signal transducing histidine kinase"/>
    <property type="match status" value="1"/>
</dbReference>
<dbReference type="Gene3D" id="3.30.565.10">
    <property type="entry name" value="Histidine kinase-like ATPase, C-terminal domain"/>
    <property type="match status" value="1"/>
</dbReference>
<organism evidence="11 12">
    <name type="scientific">Siphonobacter aquaeclarae</name>
    <dbReference type="NCBI Taxonomy" id="563176"/>
    <lineage>
        <taxon>Bacteria</taxon>
        <taxon>Pseudomonadati</taxon>
        <taxon>Bacteroidota</taxon>
        <taxon>Cytophagia</taxon>
        <taxon>Cytophagales</taxon>
        <taxon>Cytophagaceae</taxon>
        <taxon>Siphonobacter</taxon>
    </lineage>
</organism>
<dbReference type="SUPFAM" id="SSF63829">
    <property type="entry name" value="Calcium-dependent phosphotriesterase"/>
    <property type="match status" value="4"/>
</dbReference>
<dbReference type="EMBL" id="FNGS01000010">
    <property type="protein sequence ID" value="SDM88768.1"/>
    <property type="molecule type" value="Genomic_DNA"/>
</dbReference>
<dbReference type="EC" id="2.7.13.3" evidence="2"/>
<dbReference type="Pfam" id="PF07494">
    <property type="entry name" value="Reg_prop"/>
    <property type="match status" value="2"/>
</dbReference>
<feature type="signal peptide" evidence="7">
    <location>
        <begin position="1"/>
        <end position="24"/>
    </location>
</feature>
<feature type="domain" description="Response regulatory" evidence="10">
    <location>
        <begin position="1063"/>
        <end position="1178"/>
    </location>
</feature>
<evidence type="ECO:0000259" key="9">
    <source>
        <dbReference type="PROSITE" id="PS50109"/>
    </source>
</evidence>
<evidence type="ECO:0000256" key="6">
    <source>
        <dbReference type="PROSITE-ProRule" id="PRU00169"/>
    </source>
</evidence>
<keyword evidence="12" id="KW-1185">Reference proteome</keyword>
<dbReference type="PRINTS" id="PR00344">
    <property type="entry name" value="BCTRLSENSOR"/>
</dbReference>
<dbReference type="Gene3D" id="3.40.50.2300">
    <property type="match status" value="1"/>
</dbReference>
<evidence type="ECO:0000256" key="4">
    <source>
        <dbReference type="ARBA" id="ARBA00023015"/>
    </source>
</evidence>
<evidence type="ECO:0000259" key="10">
    <source>
        <dbReference type="PROSITE" id="PS50110"/>
    </source>
</evidence>
<dbReference type="InterPro" id="IPR003594">
    <property type="entry name" value="HATPase_dom"/>
</dbReference>
<evidence type="ECO:0000256" key="1">
    <source>
        <dbReference type="ARBA" id="ARBA00000085"/>
    </source>
</evidence>
<dbReference type="SMART" id="SM00448">
    <property type="entry name" value="REC"/>
    <property type="match status" value="1"/>
</dbReference>
<comment type="catalytic activity">
    <reaction evidence="1">
        <text>ATP + protein L-histidine = ADP + protein N-phospho-L-histidine.</text>
        <dbReference type="EC" id="2.7.13.3"/>
    </reaction>
</comment>
<dbReference type="Gene3D" id="2.60.40.10">
    <property type="entry name" value="Immunoglobulins"/>
    <property type="match status" value="1"/>
</dbReference>
<feature type="domain" description="Histidine kinase" evidence="9">
    <location>
        <begin position="827"/>
        <end position="1047"/>
    </location>
</feature>
<name>A0A1G9WW83_9BACT</name>
<dbReference type="InterPro" id="IPR003661">
    <property type="entry name" value="HisK_dim/P_dom"/>
</dbReference>
<feature type="modified residue" description="4-aspartylphosphate" evidence="6">
    <location>
        <position position="1111"/>
    </location>
</feature>
<keyword evidence="7" id="KW-0732">Signal</keyword>
<keyword evidence="4" id="KW-0805">Transcription regulation</keyword>
<keyword evidence="11" id="KW-0418">Kinase</keyword>
<gene>
    <name evidence="11" type="ORF">SAMN04488090_4462</name>
</gene>
<dbReference type="OrthoDB" id="9797097at2"/>
<dbReference type="Gene3D" id="1.10.10.60">
    <property type="entry name" value="Homeodomain-like"/>
    <property type="match status" value="1"/>
</dbReference>
<dbReference type="Gene3D" id="1.10.287.130">
    <property type="match status" value="1"/>
</dbReference>
<dbReference type="InterPro" id="IPR004358">
    <property type="entry name" value="Sig_transdc_His_kin-like_C"/>
</dbReference>
<dbReference type="Proteomes" id="UP000198901">
    <property type="component" value="Unassembled WGS sequence"/>
</dbReference>
<dbReference type="PROSITE" id="PS50110">
    <property type="entry name" value="RESPONSE_REGULATORY"/>
    <property type="match status" value="1"/>
</dbReference>
<feature type="domain" description="HTH araC/xylS-type" evidence="8">
    <location>
        <begin position="1208"/>
        <end position="1306"/>
    </location>
</feature>
<dbReference type="Pfam" id="PF07495">
    <property type="entry name" value="Y_Y_Y"/>
    <property type="match status" value="1"/>
</dbReference>
<dbReference type="PROSITE" id="PS01124">
    <property type="entry name" value="HTH_ARAC_FAMILY_2"/>
    <property type="match status" value="1"/>
</dbReference>
<dbReference type="SUPFAM" id="SSF52172">
    <property type="entry name" value="CheY-like"/>
    <property type="match status" value="1"/>
</dbReference>
<dbReference type="Pfam" id="PF02518">
    <property type="entry name" value="HATPase_c"/>
    <property type="match status" value="1"/>
</dbReference>
<dbReference type="Pfam" id="PF00512">
    <property type="entry name" value="HisKA"/>
    <property type="match status" value="1"/>
</dbReference>
<dbReference type="InterPro" id="IPR036097">
    <property type="entry name" value="HisK_dim/P_sf"/>
</dbReference>
<evidence type="ECO:0000313" key="11">
    <source>
        <dbReference type="EMBL" id="SDM88768.1"/>
    </source>
</evidence>
<dbReference type="InterPro" id="IPR013783">
    <property type="entry name" value="Ig-like_fold"/>
</dbReference>
<dbReference type="Pfam" id="PF00072">
    <property type="entry name" value="Response_reg"/>
    <property type="match status" value="1"/>
</dbReference>
<dbReference type="GO" id="GO:0043565">
    <property type="term" value="F:sequence-specific DNA binding"/>
    <property type="evidence" value="ECO:0007669"/>
    <property type="project" value="InterPro"/>
</dbReference>
<sequence>MKLLFTRLLGVLCAVWCISMTSQAQILPGVTHPKRILTPREGLPQSFVSGLVQSRDGFVWIGTRNGLARYDGRQFRLFQHRLHDSTTLSSNVIASLFLDQRDRVWIQYENEAIDVLDPQTERLEHISLRPVFRKAPRTFIRQGLLADRAGNTWGIERGNGVWRYDLQRGEVQHFDRKTIGSDTAKGFLEDRAGCIWILTLRGLYCLEPGKNTPKHVVLPVTPMFGTSQTMSADAVGMFERTNGEILFSGCHHLFFFHPKKKTFRSLPLPKFTNKAVRWYQAGRDGKEYFELDGSVYQYGDAQGIVHVGETSLTHFRESFAFLVDQSGLIWLGTNAAGIHQIDLTSPFFRSFPNNRSFHADLFQKRFGLSVSALADWPEDDPEFQLTSYVFRTVYDSRKRLWMGIRDRIGRFDERTNKLALLPPVPHVREPHDHMPGLRGLAVDPGGSLWVVGDNGFLASYDSARRQWVPFVDPGFIRKAIHPLTIPADIEVDDRHIWITTEAHGLLCIDRKTKQLRQFTRERFPQLLPTNQLIGIEKDPTDPNLFWIGSYEGLVCFNRHTCRSRIFTPENGLPDNTIYSILADDAGYFWLSTNKGICQFHPRSFQIRVFRTVDGLPGDEFNRFHHLRLPDGTLAFGGTEGWVHFNPVRLHTDGFSPRVMLTDVRVNNVSIDRQLNATILNSGKDWELPFDQNSLTFEFAGLQFNQPQKLQYRYQLEGYDDAWVYAGNTPSAHYTKLPPGRYVFLVNATNTTGRWSPHVKRLSIVVRPPFWRTWWAYLGYACVAGGLLWLYIRYRINEERLQQAVSLREKEAEQLRRMDEMKGHFFSNIAHEFRTPLALILAPAELLRQELTDPRQTGWVSAIERNAAQLLGLIGQLMDLAKLESGMMMTEEVRGSLSGIVSGVVASFEAKSALRQVKLHLRDTLGDRAFWFDPDKWERIVYNLVSNAVKYCGEAGEVTVTLTDDPAPEGTGNRPGVWLIVEDTGAGIAKEQLPLIFERYYRAPSRQPGTGIGLALVRELVEVQEGRIEVWSEPGTGTRFSVWIPCRPVDDATTEAAGQEGEHHILLVEDNPDLMAFLAGALGDQYRISRAIDGAPALALARVDPPDIIISDVMMPGMDGLELLRALKANLETSHIPVLLLTAKSDRESRLEGLLTGADDYLTKPFVVEELRLRVRNLMDRQERFRSKFQERSHAPLPEESAEEDPFLTRVYALLEEQLDDSSVGVESLAGQLGISRVHLHRKIKALTGMTTTDVIRSYRLKRAAEFLRQGLNSSQTAYRVGFETPAYFARCFRERFGMTPLEFQKREK</sequence>
<evidence type="ECO:0000256" key="3">
    <source>
        <dbReference type="ARBA" id="ARBA00022553"/>
    </source>
</evidence>
<dbReference type="SUPFAM" id="SSF55874">
    <property type="entry name" value="ATPase domain of HSP90 chaperone/DNA topoisomerase II/histidine kinase"/>
    <property type="match status" value="1"/>
</dbReference>
<evidence type="ECO:0000256" key="2">
    <source>
        <dbReference type="ARBA" id="ARBA00012438"/>
    </source>
</evidence>
<keyword evidence="5" id="KW-0804">Transcription</keyword>
<keyword evidence="11" id="KW-0808">Transferase</keyword>
<dbReference type="SMART" id="SM00387">
    <property type="entry name" value="HATPase_c"/>
    <property type="match status" value="1"/>
</dbReference>
<dbReference type="InterPro" id="IPR011110">
    <property type="entry name" value="Reg_prop"/>
</dbReference>
<dbReference type="SMART" id="SM00342">
    <property type="entry name" value="HTH_ARAC"/>
    <property type="match status" value="1"/>
</dbReference>
<dbReference type="InterPro" id="IPR011006">
    <property type="entry name" value="CheY-like_superfamily"/>
</dbReference>
<evidence type="ECO:0000256" key="7">
    <source>
        <dbReference type="SAM" id="SignalP"/>
    </source>
</evidence>
<evidence type="ECO:0000259" key="8">
    <source>
        <dbReference type="PROSITE" id="PS01124"/>
    </source>
</evidence>
<dbReference type="InterPro" id="IPR036890">
    <property type="entry name" value="HATPase_C_sf"/>
</dbReference>
<proteinExistence type="predicted"/>
<dbReference type="InterPro" id="IPR015943">
    <property type="entry name" value="WD40/YVTN_repeat-like_dom_sf"/>
</dbReference>
<protein>
    <recommendedName>
        <fullName evidence="2">histidine kinase</fullName>
        <ecNumber evidence="2">2.7.13.3</ecNumber>
    </recommendedName>
</protein>
<dbReference type="InterPro" id="IPR011123">
    <property type="entry name" value="Y_Y_Y"/>
</dbReference>
<dbReference type="InterPro" id="IPR009057">
    <property type="entry name" value="Homeodomain-like_sf"/>
</dbReference>
<evidence type="ECO:0000256" key="5">
    <source>
        <dbReference type="ARBA" id="ARBA00023163"/>
    </source>
</evidence>
<dbReference type="GO" id="GO:0000155">
    <property type="term" value="F:phosphorelay sensor kinase activity"/>
    <property type="evidence" value="ECO:0007669"/>
    <property type="project" value="InterPro"/>
</dbReference>
<dbReference type="Gene3D" id="2.130.10.10">
    <property type="entry name" value="YVTN repeat-like/Quinoprotein amine dehydrogenase"/>
    <property type="match status" value="2"/>
</dbReference>
<dbReference type="InterPro" id="IPR005467">
    <property type="entry name" value="His_kinase_dom"/>
</dbReference>
<dbReference type="Pfam" id="PF12833">
    <property type="entry name" value="HTH_18"/>
    <property type="match status" value="1"/>
</dbReference>
<dbReference type="SUPFAM" id="SSF46689">
    <property type="entry name" value="Homeodomain-like"/>
    <property type="match status" value="1"/>
</dbReference>
<dbReference type="PANTHER" id="PTHR43547">
    <property type="entry name" value="TWO-COMPONENT HISTIDINE KINASE"/>
    <property type="match status" value="1"/>
</dbReference>
<dbReference type="STRING" id="563176.SAMN04488090_4462"/>
<dbReference type="InterPro" id="IPR001789">
    <property type="entry name" value="Sig_transdc_resp-reg_receiver"/>
</dbReference>
<keyword evidence="3 6" id="KW-0597">Phosphoprotein</keyword>
<dbReference type="FunFam" id="2.60.40.10:FF:000791">
    <property type="entry name" value="Two-component system sensor histidine kinase/response regulator"/>
    <property type="match status" value="1"/>
</dbReference>
<reference evidence="11 12" key="1">
    <citation type="submission" date="2016-10" db="EMBL/GenBank/DDBJ databases">
        <authorList>
            <person name="de Groot N.N."/>
        </authorList>
    </citation>
    <scope>NUCLEOTIDE SEQUENCE [LARGE SCALE GENOMIC DNA]</scope>
    <source>
        <strain evidence="11 12">DSM 21668</strain>
    </source>
</reference>
<dbReference type="PROSITE" id="PS50109">
    <property type="entry name" value="HIS_KIN"/>
    <property type="match status" value="1"/>
</dbReference>
<accession>A0A1G9WW83</accession>
<feature type="chain" id="PRO_5011730374" description="histidine kinase" evidence="7">
    <location>
        <begin position="25"/>
        <end position="1308"/>
    </location>
</feature>
<dbReference type="GO" id="GO:0003700">
    <property type="term" value="F:DNA-binding transcription factor activity"/>
    <property type="evidence" value="ECO:0007669"/>
    <property type="project" value="InterPro"/>
</dbReference>
<dbReference type="PANTHER" id="PTHR43547:SF2">
    <property type="entry name" value="HYBRID SIGNAL TRANSDUCTION HISTIDINE KINASE C"/>
    <property type="match status" value="1"/>
</dbReference>
<dbReference type="CDD" id="cd00082">
    <property type="entry name" value="HisKA"/>
    <property type="match status" value="1"/>
</dbReference>
<dbReference type="InterPro" id="IPR018060">
    <property type="entry name" value="HTH_AraC"/>
</dbReference>
<evidence type="ECO:0000313" key="12">
    <source>
        <dbReference type="Proteomes" id="UP000198901"/>
    </source>
</evidence>
<dbReference type="SMART" id="SM00388">
    <property type="entry name" value="HisKA"/>
    <property type="match status" value="1"/>
</dbReference>
<dbReference type="RefSeq" id="WP_093207992.1">
    <property type="nucleotide sequence ID" value="NZ_FNGS01000010.1"/>
</dbReference>